<gene>
    <name evidence="2" type="ORF">Tci_870100</name>
</gene>
<sequence>MIETPSWKMHINKQSTGCTHVQMDVKSAFLYEEIEEEVYVTQPKGFEDPHNLKHVYTVVKALYGLHQAPRAWYARLSTFLLKHHYRRGTIDKTLFLKKNSRHIILVQVYVDDIIFGSTNKAWRDEFELLMKGEFEMSAMGELTFFLGLQVKQLPDG</sequence>
<dbReference type="InterPro" id="IPR013103">
    <property type="entry name" value="RVT_2"/>
</dbReference>
<dbReference type="AlphaFoldDB" id="A0A699SKQ1"/>
<feature type="non-terminal residue" evidence="2">
    <location>
        <position position="156"/>
    </location>
</feature>
<proteinExistence type="predicted"/>
<name>A0A699SKQ1_TANCI</name>
<comment type="caution">
    <text evidence="2">The sequence shown here is derived from an EMBL/GenBank/DDBJ whole genome shotgun (WGS) entry which is preliminary data.</text>
</comment>
<dbReference type="SUPFAM" id="SSF56672">
    <property type="entry name" value="DNA/RNA polymerases"/>
    <property type="match status" value="1"/>
</dbReference>
<dbReference type="EMBL" id="BKCJ011170194">
    <property type="protein sequence ID" value="GFC98130.1"/>
    <property type="molecule type" value="Genomic_DNA"/>
</dbReference>
<accession>A0A699SKQ1</accession>
<feature type="domain" description="Reverse transcriptase Ty1/copia-type" evidence="1">
    <location>
        <begin position="22"/>
        <end position="153"/>
    </location>
</feature>
<evidence type="ECO:0000259" key="1">
    <source>
        <dbReference type="Pfam" id="PF07727"/>
    </source>
</evidence>
<evidence type="ECO:0000313" key="2">
    <source>
        <dbReference type="EMBL" id="GFC98130.1"/>
    </source>
</evidence>
<protein>
    <submittedName>
        <fullName evidence="2">Uncharacterized mitochondrial protein AtMg00810-like</fullName>
    </submittedName>
</protein>
<reference evidence="2" key="1">
    <citation type="journal article" date="2019" name="Sci. Rep.">
        <title>Draft genome of Tanacetum cinerariifolium, the natural source of mosquito coil.</title>
        <authorList>
            <person name="Yamashiro T."/>
            <person name="Shiraishi A."/>
            <person name="Satake H."/>
            <person name="Nakayama K."/>
        </authorList>
    </citation>
    <scope>NUCLEOTIDE SEQUENCE</scope>
</reference>
<organism evidence="2">
    <name type="scientific">Tanacetum cinerariifolium</name>
    <name type="common">Dalmatian daisy</name>
    <name type="synonym">Chrysanthemum cinerariifolium</name>
    <dbReference type="NCBI Taxonomy" id="118510"/>
    <lineage>
        <taxon>Eukaryota</taxon>
        <taxon>Viridiplantae</taxon>
        <taxon>Streptophyta</taxon>
        <taxon>Embryophyta</taxon>
        <taxon>Tracheophyta</taxon>
        <taxon>Spermatophyta</taxon>
        <taxon>Magnoliopsida</taxon>
        <taxon>eudicotyledons</taxon>
        <taxon>Gunneridae</taxon>
        <taxon>Pentapetalae</taxon>
        <taxon>asterids</taxon>
        <taxon>campanulids</taxon>
        <taxon>Asterales</taxon>
        <taxon>Asteraceae</taxon>
        <taxon>Asteroideae</taxon>
        <taxon>Anthemideae</taxon>
        <taxon>Anthemidinae</taxon>
        <taxon>Tanacetum</taxon>
    </lineage>
</organism>
<dbReference type="Pfam" id="PF07727">
    <property type="entry name" value="RVT_2"/>
    <property type="match status" value="1"/>
</dbReference>
<dbReference type="InterPro" id="IPR043502">
    <property type="entry name" value="DNA/RNA_pol_sf"/>
</dbReference>